<feature type="compositionally biased region" description="Basic and acidic residues" evidence="1">
    <location>
        <begin position="640"/>
        <end position="649"/>
    </location>
</feature>
<dbReference type="AlphaFoldDB" id="G7YL35"/>
<feature type="region of interest" description="Disordered" evidence="1">
    <location>
        <begin position="250"/>
        <end position="270"/>
    </location>
</feature>
<feature type="compositionally biased region" description="Polar residues" evidence="1">
    <location>
        <begin position="250"/>
        <end position="261"/>
    </location>
</feature>
<dbReference type="Proteomes" id="UP000008909">
    <property type="component" value="Unassembled WGS sequence"/>
</dbReference>
<evidence type="ECO:0000313" key="3">
    <source>
        <dbReference type="Proteomes" id="UP000008909"/>
    </source>
</evidence>
<evidence type="ECO:0000313" key="2">
    <source>
        <dbReference type="EMBL" id="GAA53666.1"/>
    </source>
</evidence>
<reference key="2">
    <citation type="submission" date="2011-10" db="EMBL/GenBank/DDBJ databases">
        <title>The genome and transcriptome sequence of Clonorchis sinensis provide insights into the carcinogenic liver fluke.</title>
        <authorList>
            <person name="Wang X."/>
            <person name="Huang Y."/>
            <person name="Chen W."/>
            <person name="Liu H."/>
            <person name="Guo L."/>
            <person name="Chen Y."/>
            <person name="Luo F."/>
            <person name="Zhou W."/>
            <person name="Sun J."/>
            <person name="Mao Q."/>
            <person name="Liang P."/>
            <person name="Zhou C."/>
            <person name="Tian Y."/>
            <person name="Men J."/>
            <person name="Lv X."/>
            <person name="Huang L."/>
            <person name="Zhou J."/>
            <person name="Hu Y."/>
            <person name="Li R."/>
            <person name="Zhang F."/>
            <person name="Lei H."/>
            <person name="Li X."/>
            <person name="Hu X."/>
            <person name="Liang C."/>
            <person name="Xu J."/>
            <person name="Wu Z."/>
            <person name="Yu X."/>
        </authorList>
    </citation>
    <scope>NUCLEOTIDE SEQUENCE</scope>
    <source>
        <strain>Henan</strain>
    </source>
</reference>
<dbReference type="EMBL" id="DF143556">
    <property type="protein sequence ID" value="GAA53666.1"/>
    <property type="molecule type" value="Genomic_DNA"/>
</dbReference>
<feature type="compositionally biased region" description="Basic residues" evidence="1">
    <location>
        <begin position="675"/>
        <end position="684"/>
    </location>
</feature>
<feature type="compositionally biased region" description="Basic residues" evidence="1">
    <location>
        <begin position="657"/>
        <end position="666"/>
    </location>
</feature>
<reference evidence="2" key="1">
    <citation type="journal article" date="2011" name="Genome Biol.">
        <title>The draft genome of the carcinogenic human liver fluke Clonorchis sinensis.</title>
        <authorList>
            <person name="Wang X."/>
            <person name="Chen W."/>
            <person name="Huang Y."/>
            <person name="Sun J."/>
            <person name="Men J."/>
            <person name="Liu H."/>
            <person name="Luo F."/>
            <person name="Guo L."/>
            <person name="Lv X."/>
            <person name="Deng C."/>
            <person name="Zhou C."/>
            <person name="Fan Y."/>
            <person name="Li X."/>
            <person name="Huang L."/>
            <person name="Hu Y."/>
            <person name="Liang C."/>
            <person name="Hu X."/>
            <person name="Xu J."/>
            <person name="Yu X."/>
        </authorList>
    </citation>
    <scope>NUCLEOTIDE SEQUENCE [LARGE SCALE GENOMIC DNA]</scope>
    <source>
        <strain evidence="2">Henan</strain>
    </source>
</reference>
<feature type="compositionally biased region" description="Polar residues" evidence="1">
    <location>
        <begin position="616"/>
        <end position="626"/>
    </location>
</feature>
<feature type="region of interest" description="Disordered" evidence="1">
    <location>
        <begin position="525"/>
        <end position="712"/>
    </location>
</feature>
<organism evidence="2 3">
    <name type="scientific">Clonorchis sinensis</name>
    <name type="common">Chinese liver fluke</name>
    <dbReference type="NCBI Taxonomy" id="79923"/>
    <lineage>
        <taxon>Eukaryota</taxon>
        <taxon>Metazoa</taxon>
        <taxon>Spiralia</taxon>
        <taxon>Lophotrochozoa</taxon>
        <taxon>Platyhelminthes</taxon>
        <taxon>Trematoda</taxon>
        <taxon>Digenea</taxon>
        <taxon>Opisthorchiida</taxon>
        <taxon>Opisthorchiata</taxon>
        <taxon>Opisthorchiidae</taxon>
        <taxon>Clonorchis</taxon>
    </lineage>
</organism>
<gene>
    <name evidence="2" type="ORF">CLF_110738</name>
</gene>
<protein>
    <submittedName>
        <fullName evidence="2">Uncharacterized protein</fullName>
    </submittedName>
</protein>
<feature type="compositionally biased region" description="Basic and acidic residues" evidence="1">
    <location>
        <begin position="553"/>
        <end position="564"/>
    </location>
</feature>
<proteinExistence type="predicted"/>
<evidence type="ECO:0000256" key="1">
    <source>
        <dbReference type="SAM" id="MobiDB-lite"/>
    </source>
</evidence>
<feature type="compositionally biased region" description="Polar residues" evidence="1">
    <location>
        <begin position="685"/>
        <end position="707"/>
    </location>
</feature>
<name>G7YL35_CLOSI</name>
<accession>G7YL35</accession>
<feature type="compositionally biased region" description="Basic and acidic residues" evidence="1">
    <location>
        <begin position="528"/>
        <end position="537"/>
    </location>
</feature>
<sequence>MVVNNVNQLTSSAIKPTTNNAFFVGCKSENATECAAPGRLMFQSLRYSIYRDTCIYVMHYSYGRFSWVPACYHSDCTKVHKHLNLNSKTQQKYSDVAYGEFGSRDLLRERAMVPSFINFVGNAISIISNWYFRTRILRKNDIVVRQRNPEESFSRNYIDLGQQLLQEYLKDDGVWSTDAKRSVHVDRSCSHWYRIQCTYHIYSTQHFCFARWSFRKVRLVRWIACLQWMCKAVVDYWYLLDPSTMESLNKTTPPSDFQRQRCSGGGKPHVDEASKVRRAISASFRNRQGCSSELIPRSQFLGWTESDLRRQAAKPTDKSTICIDLYLGECRGNRTPTKKANLLTSSSTPPKVAPLILDTVVAQYPDSQGHKPDHSEPENPPYIPLATLIAGDSDDHTGANERRLRPNKPYTPRQIRKLLAGFKVQSSEKTSLMGAPLTSKGSDALEEASLTWTKRPKSQFLGWTESDLRRQAAKPTDKSTICIDLYLGECRGNRTPTKKANLLTSSSTPPKVAPLILDTVVAQYPDSQGHKPDHSEPENPPYIPLATLIAGDSDDHTGANERRLRPNKPYTTRQIRKLLAGFKVQSSEKTSLMGAPPKELPGAATQRSKHHRGTFPTKSRQNAQEAKQTRDRPLSNSEPGRPEEVKERATSSNGRNFRPRGKKLRPPKLIGPRKPGSHRAKKTLQVKSNPRNHQSREQTNMPQSSLRSPRLKPDMQTLSLSTCLVGDLSAPKTTWMELQRVGSSKLFAAALTEVVQQSAWTQHVVAPTNYRAGQLSSLMDLVITNERHFVDQMIRRTFSRITRTDFQILYGAYARPLLENANHVVYSGRTKGVTLVGCVQRAATKVVMALNQWIMKRVS</sequence>
<keyword evidence="3" id="KW-1185">Reference proteome</keyword>